<accession>A0ABR4DTG7</accession>
<evidence type="ECO:0000256" key="6">
    <source>
        <dbReference type="SAM" id="MobiDB-lite"/>
    </source>
</evidence>
<evidence type="ECO:0000256" key="1">
    <source>
        <dbReference type="ARBA" id="ARBA00004141"/>
    </source>
</evidence>
<dbReference type="Pfam" id="PF20684">
    <property type="entry name" value="Fung_rhodopsin"/>
    <property type="match status" value="1"/>
</dbReference>
<feature type="domain" description="Rhodopsin" evidence="8">
    <location>
        <begin position="3"/>
        <end position="207"/>
    </location>
</feature>
<feature type="transmembrane region" description="Helical" evidence="7">
    <location>
        <begin position="143"/>
        <end position="165"/>
    </location>
</feature>
<keyword evidence="10" id="KW-1185">Reference proteome</keyword>
<evidence type="ECO:0000256" key="3">
    <source>
        <dbReference type="ARBA" id="ARBA00022989"/>
    </source>
</evidence>
<evidence type="ECO:0000256" key="5">
    <source>
        <dbReference type="ARBA" id="ARBA00038359"/>
    </source>
</evidence>
<name>A0ABR4DTG7_9PEZI</name>
<evidence type="ECO:0000256" key="2">
    <source>
        <dbReference type="ARBA" id="ARBA00022692"/>
    </source>
</evidence>
<dbReference type="Proteomes" id="UP001600888">
    <property type="component" value="Unassembled WGS sequence"/>
</dbReference>
<feature type="transmembrane region" description="Helical" evidence="7">
    <location>
        <begin position="109"/>
        <end position="131"/>
    </location>
</feature>
<feature type="transmembrane region" description="Helical" evidence="7">
    <location>
        <begin position="59"/>
        <end position="84"/>
    </location>
</feature>
<dbReference type="InterPro" id="IPR049326">
    <property type="entry name" value="Rhodopsin_dom_fungi"/>
</dbReference>
<evidence type="ECO:0000259" key="8">
    <source>
        <dbReference type="Pfam" id="PF20684"/>
    </source>
</evidence>
<feature type="transmembrane region" description="Helical" evidence="7">
    <location>
        <begin position="185"/>
        <end position="205"/>
    </location>
</feature>
<evidence type="ECO:0000256" key="4">
    <source>
        <dbReference type="ARBA" id="ARBA00023136"/>
    </source>
</evidence>
<feature type="compositionally biased region" description="Polar residues" evidence="6">
    <location>
        <begin position="238"/>
        <end position="264"/>
    </location>
</feature>
<keyword evidence="3 7" id="KW-1133">Transmembrane helix</keyword>
<keyword evidence="2 7" id="KW-0812">Transmembrane</keyword>
<feature type="region of interest" description="Disordered" evidence="6">
    <location>
        <begin position="228"/>
        <end position="268"/>
    </location>
</feature>
<sequence length="368" mass="40785">MLHLGFGHHVWMMPSQNLEPFLKHLFATYFIVYIGLTLAKASALLFLSRVFPHTTNPTWFNVGVAVTHFLNVAWLVGMSFGTAFNCNPVAKNWDVTGTLPGKCGPTSSIWIASVVPSVFIDLLILVLPLPRIWTIKTSNSRKIGLTVVFIIGYLAVVISVGRTITVLKGVDEINNDFTYEGVANVYWVTAEGPCVLLGVCLPPMLNLGRHIKANYLLPMASSTERVRLRYRSSRDASKSQASDISSDTPSASQSTGFGQAQHSTAKLHPPERGFESIQVYNAPSFAYTHSEPPPLTQPQNHYPQSSYPQSHYPQIYYPQIYYPQSCYHASHYAAQIGSNNNTAGTPPAVPQRFIDVDSNFTVSHQPYY</sequence>
<dbReference type="PANTHER" id="PTHR33048:SF47">
    <property type="entry name" value="INTEGRAL MEMBRANE PROTEIN-RELATED"/>
    <property type="match status" value="1"/>
</dbReference>
<evidence type="ECO:0000313" key="10">
    <source>
        <dbReference type="Proteomes" id="UP001600888"/>
    </source>
</evidence>
<evidence type="ECO:0000256" key="7">
    <source>
        <dbReference type="SAM" id="Phobius"/>
    </source>
</evidence>
<dbReference type="PANTHER" id="PTHR33048">
    <property type="entry name" value="PTH11-LIKE INTEGRAL MEMBRANE PROTEIN (AFU_ORTHOLOGUE AFUA_5G11245)"/>
    <property type="match status" value="1"/>
</dbReference>
<feature type="region of interest" description="Disordered" evidence="6">
    <location>
        <begin position="288"/>
        <end position="309"/>
    </location>
</feature>
<dbReference type="EMBL" id="JBAWTH010000235">
    <property type="protein sequence ID" value="KAL2272459.1"/>
    <property type="molecule type" value="Genomic_DNA"/>
</dbReference>
<reference evidence="9 10" key="1">
    <citation type="submission" date="2024-03" db="EMBL/GenBank/DDBJ databases">
        <title>A high-quality draft genome sequence of Diaporthe vaccinii, a causative agent of upright dieback and viscid rot disease in cranberry plants.</title>
        <authorList>
            <person name="Sarrasin M."/>
            <person name="Lang B.F."/>
            <person name="Burger G."/>
        </authorList>
    </citation>
    <scope>NUCLEOTIDE SEQUENCE [LARGE SCALE GENOMIC DNA]</scope>
    <source>
        <strain evidence="9 10">IS7</strain>
    </source>
</reference>
<gene>
    <name evidence="9" type="ORF">FJTKL_06558</name>
</gene>
<comment type="subcellular location">
    <subcellularLocation>
        <location evidence="1">Membrane</location>
        <topology evidence="1">Multi-pass membrane protein</topology>
    </subcellularLocation>
</comment>
<feature type="transmembrane region" description="Helical" evidence="7">
    <location>
        <begin position="26"/>
        <end position="47"/>
    </location>
</feature>
<feature type="compositionally biased region" description="Basic and acidic residues" evidence="6">
    <location>
        <begin position="228"/>
        <end position="237"/>
    </location>
</feature>
<keyword evidence="4 7" id="KW-0472">Membrane</keyword>
<evidence type="ECO:0000313" key="9">
    <source>
        <dbReference type="EMBL" id="KAL2272459.1"/>
    </source>
</evidence>
<protein>
    <recommendedName>
        <fullName evidence="8">Rhodopsin domain-containing protein</fullName>
    </recommendedName>
</protein>
<comment type="similarity">
    <text evidence="5">Belongs to the SAT4 family.</text>
</comment>
<comment type="caution">
    <text evidence="9">The sequence shown here is derived from an EMBL/GenBank/DDBJ whole genome shotgun (WGS) entry which is preliminary data.</text>
</comment>
<dbReference type="InterPro" id="IPR052337">
    <property type="entry name" value="SAT4-like"/>
</dbReference>
<organism evidence="9 10">
    <name type="scientific">Diaporthe vaccinii</name>
    <dbReference type="NCBI Taxonomy" id="105482"/>
    <lineage>
        <taxon>Eukaryota</taxon>
        <taxon>Fungi</taxon>
        <taxon>Dikarya</taxon>
        <taxon>Ascomycota</taxon>
        <taxon>Pezizomycotina</taxon>
        <taxon>Sordariomycetes</taxon>
        <taxon>Sordariomycetidae</taxon>
        <taxon>Diaporthales</taxon>
        <taxon>Diaporthaceae</taxon>
        <taxon>Diaporthe</taxon>
        <taxon>Diaporthe eres species complex</taxon>
    </lineage>
</organism>
<proteinExistence type="inferred from homology"/>